<feature type="compositionally biased region" description="Low complexity" evidence="1">
    <location>
        <begin position="98"/>
        <end position="110"/>
    </location>
</feature>
<proteinExistence type="predicted"/>
<feature type="region of interest" description="Disordered" evidence="1">
    <location>
        <begin position="498"/>
        <end position="524"/>
    </location>
</feature>
<feature type="compositionally biased region" description="Low complexity" evidence="1">
    <location>
        <begin position="347"/>
        <end position="358"/>
    </location>
</feature>
<feature type="compositionally biased region" description="Pro residues" evidence="1">
    <location>
        <begin position="333"/>
        <end position="343"/>
    </location>
</feature>
<dbReference type="OrthoDB" id="2756873at2759"/>
<feature type="region of interest" description="Disordered" evidence="1">
    <location>
        <begin position="35"/>
        <end position="409"/>
    </location>
</feature>
<name>A0A2G8SI22_9APHY</name>
<feature type="compositionally biased region" description="Acidic residues" evidence="1">
    <location>
        <begin position="645"/>
        <end position="655"/>
    </location>
</feature>
<evidence type="ECO:0000313" key="2">
    <source>
        <dbReference type="EMBL" id="PIL33419.1"/>
    </source>
</evidence>
<feature type="compositionally biased region" description="Acidic residues" evidence="1">
    <location>
        <begin position="364"/>
        <end position="374"/>
    </location>
</feature>
<feature type="compositionally biased region" description="Pro residues" evidence="1">
    <location>
        <begin position="195"/>
        <end position="215"/>
    </location>
</feature>
<feature type="compositionally biased region" description="Acidic residues" evidence="1">
    <location>
        <begin position="591"/>
        <end position="602"/>
    </location>
</feature>
<evidence type="ECO:0000313" key="3">
    <source>
        <dbReference type="Proteomes" id="UP000230002"/>
    </source>
</evidence>
<sequence>MDETALKALDRKALQKLAKTNGIKANLKSTEIIKQLLANQPSQPSSPPRRPTASPSRRRLATPPQPQPNDAKPSPPREDEDEFVPVFPPASPRARGTRASPSRLSLAAPAFEPRPTPPWLSKSWRRPTTRAQPPTSKARPAQSHGDETAAECGQAGPSRAKGKAPTLGVFNESSASRAPWPQEPRNLRPRSLTPFSPPAGSPKPPSNIPTFPPGTHPYSVSTGIPKGYVFPPYHPPQMHGAEPAAEAGTSASASHHGPIVPDLGYRSRSPTPLEEYDSMRGVPLFAEPGSDYEESWTPYSSPGQPSPDHLQAPAGHPDGLSPVFPLSRAVFSPPKPVLAPPRSPVFRRPSNPRRPTNPVGRDDDSPEYEPDDGERDGAAIDAGDELEDYEEAELAAAEEDEEDEGRQPATDALIYKMVVRLSTLARHQSEAEIGVDDIVGEVNRVRKVAPRFRAQMRSERASLERMRAYLAHVNTRVGPAWDHKEIWDEARILRADKSGNQIEVETDDEEEAQWRRDNPRPPKALPTEIEMRRITPWFPGVCEDEDRENVRDIGEAIEKCRAEWKEVDAIRARADATQLEAPSTPKRRRDDDDDDDEEEEQEDGGRPKKKVRGSAGRTPPPSAFFQKGQKGGRADGKAPLLVGIAEEDSEEEIDMEMTSVV</sequence>
<comment type="caution">
    <text evidence="2">The sequence shown here is derived from an EMBL/GenBank/DDBJ whole genome shotgun (WGS) entry which is preliminary data.</text>
</comment>
<protein>
    <submittedName>
        <fullName evidence="2">Uncharacterized protein</fullName>
    </submittedName>
</protein>
<reference evidence="2 3" key="1">
    <citation type="journal article" date="2015" name="Sci. Rep.">
        <title>Chromosome-level genome map provides insights into diverse defense mechanisms in the medicinal fungus Ganoderma sinense.</title>
        <authorList>
            <person name="Zhu Y."/>
            <person name="Xu J."/>
            <person name="Sun C."/>
            <person name="Zhou S."/>
            <person name="Xu H."/>
            <person name="Nelson D.R."/>
            <person name="Qian J."/>
            <person name="Song J."/>
            <person name="Luo H."/>
            <person name="Xiang L."/>
            <person name="Li Y."/>
            <person name="Xu Z."/>
            <person name="Ji A."/>
            <person name="Wang L."/>
            <person name="Lu S."/>
            <person name="Hayward A."/>
            <person name="Sun W."/>
            <person name="Li X."/>
            <person name="Schwartz D.C."/>
            <person name="Wang Y."/>
            <person name="Chen S."/>
        </authorList>
    </citation>
    <scope>NUCLEOTIDE SEQUENCE [LARGE SCALE GENOMIC DNA]</scope>
    <source>
        <strain evidence="2 3">ZZ0214-1</strain>
    </source>
</reference>
<accession>A0A2G8SI22</accession>
<organism evidence="2 3">
    <name type="scientific">Ganoderma sinense ZZ0214-1</name>
    <dbReference type="NCBI Taxonomy" id="1077348"/>
    <lineage>
        <taxon>Eukaryota</taxon>
        <taxon>Fungi</taxon>
        <taxon>Dikarya</taxon>
        <taxon>Basidiomycota</taxon>
        <taxon>Agaricomycotina</taxon>
        <taxon>Agaricomycetes</taxon>
        <taxon>Polyporales</taxon>
        <taxon>Polyporaceae</taxon>
        <taxon>Ganoderma</taxon>
    </lineage>
</organism>
<dbReference type="STRING" id="1077348.A0A2G8SI22"/>
<feature type="region of interest" description="Disordered" evidence="1">
    <location>
        <begin position="571"/>
        <end position="661"/>
    </location>
</feature>
<dbReference type="AlphaFoldDB" id="A0A2G8SI22"/>
<evidence type="ECO:0000256" key="1">
    <source>
        <dbReference type="SAM" id="MobiDB-lite"/>
    </source>
</evidence>
<dbReference type="EMBL" id="AYKW01000007">
    <property type="protein sequence ID" value="PIL33419.1"/>
    <property type="molecule type" value="Genomic_DNA"/>
</dbReference>
<dbReference type="Proteomes" id="UP000230002">
    <property type="component" value="Unassembled WGS sequence"/>
</dbReference>
<gene>
    <name evidence="2" type="ORF">GSI_04041</name>
</gene>
<keyword evidence="3" id="KW-1185">Reference proteome</keyword>
<feature type="compositionally biased region" description="Acidic residues" evidence="1">
    <location>
        <begin position="382"/>
        <end position="404"/>
    </location>
</feature>